<dbReference type="Pfam" id="PF00903">
    <property type="entry name" value="Glyoxalase"/>
    <property type="match status" value="1"/>
</dbReference>
<dbReference type="EMBL" id="UINC01001063">
    <property type="protein sequence ID" value="SUZ69498.1"/>
    <property type="molecule type" value="Genomic_DNA"/>
</dbReference>
<dbReference type="PROSITE" id="PS51819">
    <property type="entry name" value="VOC"/>
    <property type="match status" value="1"/>
</dbReference>
<feature type="domain" description="VOC" evidence="1">
    <location>
        <begin position="5"/>
        <end position="125"/>
    </location>
</feature>
<evidence type="ECO:0000259" key="1">
    <source>
        <dbReference type="PROSITE" id="PS51819"/>
    </source>
</evidence>
<accession>A0A381PSN1</accession>
<dbReference type="PANTHER" id="PTHR35006">
    <property type="entry name" value="GLYOXALASE FAMILY PROTEIN (AFU_ORTHOLOGUE AFUA_5G14830)"/>
    <property type="match status" value="1"/>
</dbReference>
<dbReference type="SUPFAM" id="SSF54593">
    <property type="entry name" value="Glyoxalase/Bleomycin resistance protein/Dihydroxybiphenyl dioxygenase"/>
    <property type="match status" value="1"/>
</dbReference>
<dbReference type="AlphaFoldDB" id="A0A381PSN1"/>
<dbReference type="InterPro" id="IPR029068">
    <property type="entry name" value="Glyas_Bleomycin-R_OHBP_Dase"/>
</dbReference>
<sequence length="126" mass="13908">MAGKIAKYVTVGTNDLEKAKEFYDKLFEELAARSFAPNERSFFYTLKDDDTVFAIFVPYDGKPATVGNGNMTGITLDSTEEVDTMYAKAIELGASDEGEPGQRVPTFYGAYVRDLDGNKLVFCKMG</sequence>
<evidence type="ECO:0000313" key="2">
    <source>
        <dbReference type="EMBL" id="SUZ69498.1"/>
    </source>
</evidence>
<dbReference type="InterPro" id="IPR004360">
    <property type="entry name" value="Glyas_Fos-R_dOase_dom"/>
</dbReference>
<gene>
    <name evidence="2" type="ORF">METZ01_LOCUS22352</name>
</gene>
<dbReference type="PANTHER" id="PTHR35006:SF1">
    <property type="entry name" value="BLL2941 PROTEIN"/>
    <property type="match status" value="1"/>
</dbReference>
<dbReference type="CDD" id="cd07262">
    <property type="entry name" value="VOC_like"/>
    <property type="match status" value="1"/>
</dbReference>
<name>A0A381PSN1_9ZZZZ</name>
<dbReference type="Gene3D" id="3.10.180.10">
    <property type="entry name" value="2,3-Dihydroxybiphenyl 1,2-Dioxygenase, domain 1"/>
    <property type="match status" value="1"/>
</dbReference>
<reference evidence="2" key="1">
    <citation type="submission" date="2018-05" db="EMBL/GenBank/DDBJ databases">
        <authorList>
            <person name="Lanie J.A."/>
            <person name="Ng W.-L."/>
            <person name="Kazmierczak K.M."/>
            <person name="Andrzejewski T.M."/>
            <person name="Davidsen T.M."/>
            <person name="Wayne K.J."/>
            <person name="Tettelin H."/>
            <person name="Glass J.I."/>
            <person name="Rusch D."/>
            <person name="Podicherti R."/>
            <person name="Tsui H.-C.T."/>
            <person name="Winkler M.E."/>
        </authorList>
    </citation>
    <scope>NUCLEOTIDE SEQUENCE</scope>
</reference>
<organism evidence="2">
    <name type="scientific">marine metagenome</name>
    <dbReference type="NCBI Taxonomy" id="408172"/>
    <lineage>
        <taxon>unclassified sequences</taxon>
        <taxon>metagenomes</taxon>
        <taxon>ecological metagenomes</taxon>
    </lineage>
</organism>
<proteinExistence type="predicted"/>
<protein>
    <recommendedName>
        <fullName evidence="1">VOC domain-containing protein</fullName>
    </recommendedName>
</protein>
<dbReference type="InterPro" id="IPR037523">
    <property type="entry name" value="VOC_core"/>
</dbReference>